<dbReference type="Proteomes" id="UP001209540">
    <property type="component" value="Unassembled WGS sequence"/>
</dbReference>
<evidence type="ECO:0000313" key="3">
    <source>
        <dbReference type="EMBL" id="KAI9277136.1"/>
    </source>
</evidence>
<dbReference type="GO" id="GO:0006357">
    <property type="term" value="P:regulation of transcription by RNA polymerase II"/>
    <property type="evidence" value="ECO:0007669"/>
    <property type="project" value="InterPro"/>
</dbReference>
<sequence length="154" mass="17329">MSIPTTPASSTPASTPPSVDFRNATIENHWNDPPHTIFKKKSDEQLENDRSHDEIVESLTTVLNHCQPVFTSGPNKRVYTDTAQRINGMLKEIDNGEIPPHVMQSLASLSKESKEWDTAKEIHTKLMTTEYEKHGGWLLGLRRLIDLYSKASSS</sequence>
<reference evidence="3" key="2">
    <citation type="submission" date="2023-02" db="EMBL/GenBank/DDBJ databases">
        <authorList>
            <consortium name="DOE Joint Genome Institute"/>
            <person name="Mondo S.J."/>
            <person name="Chang Y."/>
            <person name="Wang Y."/>
            <person name="Ahrendt S."/>
            <person name="Andreopoulos W."/>
            <person name="Barry K."/>
            <person name="Beard J."/>
            <person name="Benny G.L."/>
            <person name="Blankenship S."/>
            <person name="Bonito G."/>
            <person name="Cuomo C."/>
            <person name="Desiro A."/>
            <person name="Gervers K.A."/>
            <person name="Hundley H."/>
            <person name="Kuo A."/>
            <person name="LaButti K."/>
            <person name="Lang B.F."/>
            <person name="Lipzen A."/>
            <person name="O'Donnell K."/>
            <person name="Pangilinan J."/>
            <person name="Reynolds N."/>
            <person name="Sandor L."/>
            <person name="Smith M.W."/>
            <person name="Tsang A."/>
            <person name="Grigoriev I.V."/>
            <person name="Stajich J.E."/>
            <person name="Spatafora J.W."/>
        </authorList>
    </citation>
    <scope>NUCLEOTIDE SEQUENCE</scope>
    <source>
        <strain evidence="3">RSA 2281</strain>
    </source>
</reference>
<dbReference type="Gene3D" id="1.20.940.10">
    <property type="entry name" value="Functional domain of the splicing factor Prp18"/>
    <property type="match status" value="1"/>
</dbReference>
<keyword evidence="4" id="KW-1185">Reference proteome</keyword>
<evidence type="ECO:0000256" key="1">
    <source>
        <dbReference type="SAM" id="MobiDB-lite"/>
    </source>
</evidence>
<evidence type="ECO:0000259" key="2">
    <source>
        <dbReference type="Pfam" id="PF07304"/>
    </source>
</evidence>
<reference evidence="3" key="1">
    <citation type="journal article" date="2022" name="IScience">
        <title>Evolution of zygomycete secretomes and the origins of terrestrial fungal ecologies.</title>
        <authorList>
            <person name="Chang Y."/>
            <person name="Wang Y."/>
            <person name="Mondo S."/>
            <person name="Ahrendt S."/>
            <person name="Andreopoulos W."/>
            <person name="Barry K."/>
            <person name="Beard J."/>
            <person name="Benny G.L."/>
            <person name="Blankenship S."/>
            <person name="Bonito G."/>
            <person name="Cuomo C."/>
            <person name="Desiro A."/>
            <person name="Gervers K.A."/>
            <person name="Hundley H."/>
            <person name="Kuo A."/>
            <person name="LaButti K."/>
            <person name="Lang B.F."/>
            <person name="Lipzen A."/>
            <person name="O'Donnell K."/>
            <person name="Pangilinan J."/>
            <person name="Reynolds N."/>
            <person name="Sandor L."/>
            <person name="Smith M.E."/>
            <person name="Tsang A."/>
            <person name="Grigoriev I.V."/>
            <person name="Stajich J.E."/>
            <person name="Spatafora J.W."/>
        </authorList>
    </citation>
    <scope>NUCLEOTIDE SEQUENCE</scope>
    <source>
        <strain evidence="3">RSA 2281</strain>
    </source>
</reference>
<feature type="compositionally biased region" description="Low complexity" evidence="1">
    <location>
        <begin position="1"/>
        <end position="18"/>
    </location>
</feature>
<dbReference type="AlphaFoldDB" id="A0AAD5KB18"/>
<organism evidence="3 4">
    <name type="scientific">Phascolomyces articulosus</name>
    <dbReference type="NCBI Taxonomy" id="60185"/>
    <lineage>
        <taxon>Eukaryota</taxon>
        <taxon>Fungi</taxon>
        <taxon>Fungi incertae sedis</taxon>
        <taxon>Mucoromycota</taxon>
        <taxon>Mucoromycotina</taxon>
        <taxon>Mucoromycetes</taxon>
        <taxon>Mucorales</taxon>
        <taxon>Lichtheimiaceae</taxon>
        <taxon>Phascolomyces</taxon>
    </lineage>
</organism>
<evidence type="ECO:0000313" key="4">
    <source>
        <dbReference type="Proteomes" id="UP001209540"/>
    </source>
</evidence>
<dbReference type="Pfam" id="PF07304">
    <property type="entry name" value="SRA1"/>
    <property type="match status" value="1"/>
</dbReference>
<dbReference type="EMBL" id="JAIXMP010000002">
    <property type="protein sequence ID" value="KAI9277136.1"/>
    <property type="molecule type" value="Genomic_DNA"/>
</dbReference>
<dbReference type="InterPro" id="IPR040243">
    <property type="entry name" value="Steroid_recept_RNA_1"/>
</dbReference>
<dbReference type="PANTHER" id="PTHR18834:SF2">
    <property type="entry name" value="STEROID RECEPTOR RNA ACTIVATOR 1"/>
    <property type="match status" value="1"/>
</dbReference>
<name>A0AAD5KB18_9FUNG</name>
<accession>A0AAD5KB18</accession>
<dbReference type="PANTHER" id="PTHR18834">
    <property type="entry name" value="STEROID RECEPTOR RNA ACTIVATOR 1"/>
    <property type="match status" value="1"/>
</dbReference>
<comment type="caution">
    <text evidence="3">The sequence shown here is derived from an EMBL/GenBank/DDBJ whole genome shotgun (WGS) entry which is preliminary data.</text>
</comment>
<dbReference type="InterPro" id="IPR009917">
    <property type="entry name" value="SRA1/Sec31"/>
</dbReference>
<proteinExistence type="predicted"/>
<feature type="domain" description="SRA1/Sec31" evidence="2">
    <location>
        <begin position="20"/>
        <end position="146"/>
    </location>
</feature>
<gene>
    <name evidence="3" type="ORF">BDA99DRAFT_127432</name>
</gene>
<dbReference type="GO" id="GO:0005634">
    <property type="term" value="C:nucleus"/>
    <property type="evidence" value="ECO:0007669"/>
    <property type="project" value="TreeGrafter"/>
</dbReference>
<feature type="region of interest" description="Disordered" evidence="1">
    <location>
        <begin position="1"/>
        <end position="37"/>
    </location>
</feature>
<dbReference type="GO" id="GO:0003713">
    <property type="term" value="F:transcription coactivator activity"/>
    <property type="evidence" value="ECO:0007669"/>
    <property type="project" value="InterPro"/>
</dbReference>
<protein>
    <recommendedName>
        <fullName evidence="2">SRA1/Sec31 domain-containing protein</fullName>
    </recommendedName>
</protein>